<dbReference type="eggNOG" id="COG1670">
    <property type="taxonomic scope" value="Bacteria"/>
</dbReference>
<organism evidence="1 2">
    <name type="scientific">Marinobacter algicola DG893</name>
    <dbReference type="NCBI Taxonomy" id="443152"/>
    <lineage>
        <taxon>Bacteria</taxon>
        <taxon>Pseudomonadati</taxon>
        <taxon>Pseudomonadota</taxon>
        <taxon>Gammaproteobacteria</taxon>
        <taxon>Pseudomonadales</taxon>
        <taxon>Marinobacteraceae</taxon>
        <taxon>Marinobacter</taxon>
    </lineage>
</organism>
<sequence length="213" mass="23860">MSMDTLFPSTFKKRWLRPIKQWVYRLFEVKSGILLSQSVVDVSVSEATRDNAPPHITEARGMESGLPVSSEEFQRRTRQGNRLYQMHLDNQLVSWGWVAGAGSRIGVLHDLYLTVPEGALYIWDCVTIPEYRGRGCFPRLLEGILCANRPTSTLALVAVDVRNGASRRALVKAGFRPGFTYISVRTLGLGLFSIAFKGRNVGRAQPWFDAIGQ</sequence>
<dbReference type="STRING" id="443152.MDG893_06219"/>
<dbReference type="SUPFAM" id="SSF55729">
    <property type="entry name" value="Acyl-CoA N-acyltransferases (Nat)"/>
    <property type="match status" value="1"/>
</dbReference>
<comment type="caution">
    <text evidence="1">The sequence shown here is derived from an EMBL/GenBank/DDBJ whole genome shotgun (WGS) entry which is preliminary data.</text>
</comment>
<dbReference type="Proteomes" id="UP000005856">
    <property type="component" value="Unassembled WGS sequence"/>
</dbReference>
<dbReference type="EMBL" id="ABCP01000003">
    <property type="protein sequence ID" value="EDM49007.1"/>
    <property type="molecule type" value="Genomic_DNA"/>
</dbReference>
<reference evidence="1 2" key="1">
    <citation type="submission" date="2007-06" db="EMBL/GenBank/DDBJ databases">
        <authorList>
            <person name="Green D."/>
            <person name="Ferriera S."/>
            <person name="Johnson J."/>
            <person name="Kravitz S."/>
            <person name="Beeson K."/>
            <person name="Sutton G."/>
            <person name="Rogers Y.-H."/>
            <person name="Friedman R."/>
            <person name="Frazier M."/>
            <person name="Venter J.C."/>
        </authorList>
    </citation>
    <scope>NUCLEOTIDE SEQUENCE [LARGE SCALE GENOMIC DNA]</scope>
    <source>
        <strain evidence="1 2">DG893</strain>
    </source>
</reference>
<protein>
    <recommendedName>
        <fullName evidence="3">N-acetyltransferase domain-containing protein</fullName>
    </recommendedName>
</protein>
<keyword evidence="2" id="KW-1185">Reference proteome</keyword>
<dbReference type="Gene3D" id="3.40.630.30">
    <property type="match status" value="1"/>
</dbReference>
<dbReference type="OrthoDB" id="9799890at2"/>
<dbReference type="RefSeq" id="WP_007152544.1">
    <property type="nucleotide sequence ID" value="NZ_ABCP01000003.1"/>
</dbReference>
<dbReference type="AlphaFoldDB" id="A6EWZ3"/>
<evidence type="ECO:0008006" key="3">
    <source>
        <dbReference type="Google" id="ProtNLM"/>
    </source>
</evidence>
<dbReference type="InterPro" id="IPR016181">
    <property type="entry name" value="Acyl_CoA_acyltransferase"/>
</dbReference>
<name>A6EWZ3_9GAMM</name>
<accession>A6EWZ3</accession>
<evidence type="ECO:0000313" key="2">
    <source>
        <dbReference type="Proteomes" id="UP000005856"/>
    </source>
</evidence>
<evidence type="ECO:0000313" key="1">
    <source>
        <dbReference type="EMBL" id="EDM49007.1"/>
    </source>
</evidence>
<gene>
    <name evidence="1" type="ORF">MDG893_06219</name>
</gene>
<proteinExistence type="predicted"/>